<proteinExistence type="predicted"/>
<evidence type="ECO:0000313" key="3">
    <source>
        <dbReference type="Proteomes" id="UP000587462"/>
    </source>
</evidence>
<dbReference type="InterPro" id="IPR029063">
    <property type="entry name" value="SAM-dependent_MTases_sf"/>
</dbReference>
<keyword evidence="3" id="KW-1185">Reference proteome</keyword>
<gene>
    <name evidence="2" type="ORF">HG542_28615</name>
</gene>
<dbReference type="Proteomes" id="UP000587462">
    <property type="component" value="Unassembled WGS sequence"/>
</dbReference>
<accession>A0A7Y7EAJ4</accession>
<comment type="caution">
    <text evidence="2">The sequence shown here is derived from an EMBL/GenBank/DDBJ whole genome shotgun (WGS) entry which is preliminary data.</text>
</comment>
<organism evidence="2 3">
    <name type="scientific">Streptomyces morookaense</name>
    <name type="common">Streptoverticillium morookaense</name>
    <dbReference type="NCBI Taxonomy" id="1970"/>
    <lineage>
        <taxon>Bacteria</taxon>
        <taxon>Bacillati</taxon>
        <taxon>Actinomycetota</taxon>
        <taxon>Actinomycetes</taxon>
        <taxon>Kitasatosporales</taxon>
        <taxon>Streptomycetaceae</taxon>
        <taxon>Streptomyces</taxon>
    </lineage>
</organism>
<evidence type="ECO:0000313" key="2">
    <source>
        <dbReference type="EMBL" id="NVK81584.1"/>
    </source>
</evidence>
<dbReference type="AlphaFoldDB" id="A0A7Y7EAJ4"/>
<evidence type="ECO:0000259" key="1">
    <source>
        <dbReference type="Pfam" id="PF13358"/>
    </source>
</evidence>
<dbReference type="EMBL" id="JABBXF010000086">
    <property type="protein sequence ID" value="NVK81584.1"/>
    <property type="molecule type" value="Genomic_DNA"/>
</dbReference>
<reference evidence="2 3" key="1">
    <citation type="submission" date="2020-04" db="EMBL/GenBank/DDBJ databases">
        <title>Draft Genome Sequence of Streptomyces morookaense DSM 40503, an 8-azaguanine-producing strain.</title>
        <authorList>
            <person name="Qi J."/>
            <person name="Gao J.-M."/>
        </authorList>
    </citation>
    <scope>NUCLEOTIDE SEQUENCE [LARGE SCALE GENOMIC DNA]</scope>
    <source>
        <strain evidence="2 3">DSM 40503</strain>
    </source>
</reference>
<dbReference type="Pfam" id="PF13358">
    <property type="entry name" value="DDE_3"/>
    <property type="match status" value="1"/>
</dbReference>
<dbReference type="Gene3D" id="3.40.50.150">
    <property type="entry name" value="Vaccinia Virus protein VP39"/>
    <property type="match status" value="1"/>
</dbReference>
<protein>
    <submittedName>
        <fullName evidence="2">Transposase</fullName>
    </submittedName>
</protein>
<feature type="domain" description="Tc1-like transposase DDE" evidence="1">
    <location>
        <begin position="6"/>
        <end position="54"/>
    </location>
</feature>
<name>A0A7Y7EAJ4_STRMO</name>
<dbReference type="InterPro" id="IPR038717">
    <property type="entry name" value="Tc1-like_DDE_dom"/>
</dbReference>
<sequence length="150" mass="16605">MLMWGNYTHHVDATMRELIGRRSAWLTVFRFPSYSPALNPAEGVWAYLNQTTFAVQSATSTGMGGRSRDPATVADMGDDADAAVREQIAYYRARASEYDRVYAEREDLRVLRPLIETLPVTGDVLELACGTDGPTSTIFRCGCGRLSPYA</sequence>